<reference evidence="2" key="1">
    <citation type="submission" date="2018-04" db="EMBL/GenBank/DDBJ databases">
        <authorList>
            <person name="Cornet L."/>
        </authorList>
    </citation>
    <scope>NUCLEOTIDE SEQUENCE [LARGE SCALE GENOMIC DNA]</scope>
</reference>
<evidence type="ECO:0000313" key="2">
    <source>
        <dbReference type="Proteomes" id="UP000249794"/>
    </source>
</evidence>
<dbReference type="EMBL" id="QBMP01000177">
    <property type="protein sequence ID" value="PZO50924.1"/>
    <property type="molecule type" value="Genomic_DNA"/>
</dbReference>
<evidence type="ECO:0008006" key="3">
    <source>
        <dbReference type="Google" id="ProtNLM"/>
    </source>
</evidence>
<accession>A0A2W4X0T2</accession>
<dbReference type="PANTHER" id="PTHR33498:SF1">
    <property type="entry name" value="TRANSPOSASE FOR INSERTION SEQUENCE ELEMENT IS1557"/>
    <property type="match status" value="1"/>
</dbReference>
<proteinExistence type="predicted"/>
<protein>
    <recommendedName>
        <fullName evidence="3">Transposase IS204/IS1001/IS1096/IS1165 DDE domain-containing protein</fullName>
    </recommendedName>
</protein>
<evidence type="ECO:0000313" key="1">
    <source>
        <dbReference type="EMBL" id="PZO50924.1"/>
    </source>
</evidence>
<reference evidence="1 2" key="2">
    <citation type="submission" date="2018-06" db="EMBL/GenBank/DDBJ databases">
        <title>Metagenomic assembly of (sub)arctic Cyanobacteria and their associated microbiome from non-axenic cultures.</title>
        <authorList>
            <person name="Baurain D."/>
        </authorList>
    </citation>
    <scope>NUCLEOTIDE SEQUENCE [LARGE SCALE GENOMIC DNA]</scope>
    <source>
        <strain evidence="1">ULC027bin1</strain>
    </source>
</reference>
<comment type="caution">
    <text evidence="1">The sequence shown here is derived from an EMBL/GenBank/DDBJ whole genome shotgun (WGS) entry which is preliminary data.</text>
</comment>
<dbReference type="PANTHER" id="PTHR33498">
    <property type="entry name" value="TRANSPOSASE FOR INSERTION SEQUENCE ELEMENT IS1557"/>
    <property type="match status" value="1"/>
</dbReference>
<dbReference type="Proteomes" id="UP000249794">
    <property type="component" value="Unassembled WGS sequence"/>
</dbReference>
<gene>
    <name evidence="1" type="ORF">DCF15_15255</name>
</gene>
<dbReference type="AlphaFoldDB" id="A0A2W4X0T2"/>
<organism evidence="1 2">
    <name type="scientific">Phormidesmis priestleyi</name>
    <dbReference type="NCBI Taxonomy" id="268141"/>
    <lineage>
        <taxon>Bacteria</taxon>
        <taxon>Bacillati</taxon>
        <taxon>Cyanobacteriota</taxon>
        <taxon>Cyanophyceae</taxon>
        <taxon>Leptolyngbyales</taxon>
        <taxon>Leptolyngbyaceae</taxon>
        <taxon>Phormidesmis</taxon>
    </lineage>
</organism>
<name>A0A2W4X0T2_9CYAN</name>
<dbReference type="InterPro" id="IPR047951">
    <property type="entry name" value="Transpos_ISL3"/>
</dbReference>
<sequence>MQRLQAIGLALGGSAGARLGDRLGYAICGSTLLNHLDKLKLPDFETPRVLGVDDFAFRKGHNYGTILVDLKTHQPTALLADRYRNRQSCRSLRYRGSHKSDKSSRFSFARQVISIFICSTPLKLQQRCLISLYPLHKCTTVYCSNKLDYTLSIL</sequence>